<sequence>MAGPCYGPLDPVSNIILNTIWYDSAFPVPKAQQRLGLDMIGRCYGSVSFTQLANGNYHGCDTDYEKLSSNRDYRG</sequence>
<accession>A0A6G1EUR2</accession>
<dbReference type="PANTHER" id="PTHR33120:SF59">
    <property type="entry name" value="EXPRESSED PROTEIN"/>
    <property type="match status" value="1"/>
</dbReference>
<keyword evidence="3" id="KW-1185">Reference proteome</keyword>
<evidence type="ECO:0000313" key="2">
    <source>
        <dbReference type="EMBL" id="KAF0928367.1"/>
    </source>
</evidence>
<dbReference type="Pfam" id="PF20235">
    <property type="entry name" value="PIR2-like_helical"/>
    <property type="match status" value="1"/>
</dbReference>
<name>A0A6G1EUR2_9ORYZ</name>
<dbReference type="PANTHER" id="PTHR33120">
    <property type="entry name" value="EXPRESSED PROTEIN-RELATED"/>
    <property type="match status" value="1"/>
</dbReference>
<protein>
    <recommendedName>
        <fullName evidence="1">PIR2-like helical domain-containing protein</fullName>
    </recommendedName>
</protein>
<dbReference type="Proteomes" id="UP000479710">
    <property type="component" value="Unassembled WGS sequence"/>
</dbReference>
<dbReference type="AlphaFoldDB" id="A0A6G1EUR2"/>
<dbReference type="OrthoDB" id="10595373at2759"/>
<evidence type="ECO:0000259" key="1">
    <source>
        <dbReference type="Pfam" id="PF20235"/>
    </source>
</evidence>
<feature type="domain" description="PIR2-like helical" evidence="1">
    <location>
        <begin position="2"/>
        <end position="35"/>
    </location>
</feature>
<comment type="caution">
    <text evidence="2">The sequence shown here is derived from an EMBL/GenBank/DDBJ whole genome shotgun (WGS) entry which is preliminary data.</text>
</comment>
<evidence type="ECO:0000313" key="3">
    <source>
        <dbReference type="Proteomes" id="UP000479710"/>
    </source>
</evidence>
<organism evidence="2 3">
    <name type="scientific">Oryza meyeriana var. granulata</name>
    <dbReference type="NCBI Taxonomy" id="110450"/>
    <lineage>
        <taxon>Eukaryota</taxon>
        <taxon>Viridiplantae</taxon>
        <taxon>Streptophyta</taxon>
        <taxon>Embryophyta</taxon>
        <taxon>Tracheophyta</taxon>
        <taxon>Spermatophyta</taxon>
        <taxon>Magnoliopsida</taxon>
        <taxon>Liliopsida</taxon>
        <taxon>Poales</taxon>
        <taxon>Poaceae</taxon>
        <taxon>BOP clade</taxon>
        <taxon>Oryzoideae</taxon>
        <taxon>Oryzeae</taxon>
        <taxon>Oryzinae</taxon>
        <taxon>Oryza</taxon>
        <taxon>Oryza meyeriana</taxon>
    </lineage>
</organism>
<dbReference type="EMBL" id="SPHZ02000002">
    <property type="protein sequence ID" value="KAF0928367.1"/>
    <property type="molecule type" value="Genomic_DNA"/>
</dbReference>
<gene>
    <name evidence="2" type="ORF">E2562_003187</name>
</gene>
<dbReference type="InterPro" id="IPR046527">
    <property type="entry name" value="PIR2-like_helical"/>
</dbReference>
<proteinExistence type="predicted"/>
<reference evidence="2 3" key="1">
    <citation type="submission" date="2019-11" db="EMBL/GenBank/DDBJ databases">
        <title>Whole genome sequence of Oryza granulata.</title>
        <authorList>
            <person name="Li W."/>
        </authorList>
    </citation>
    <scope>NUCLEOTIDE SEQUENCE [LARGE SCALE GENOMIC DNA]</scope>
    <source>
        <strain evidence="3">cv. Menghai</strain>
        <tissue evidence="2">Leaf</tissue>
    </source>
</reference>